<gene>
    <name evidence="1" type="ORF">GCM10022218_04450</name>
</gene>
<evidence type="ECO:0008006" key="3">
    <source>
        <dbReference type="Google" id="ProtNLM"/>
    </source>
</evidence>
<dbReference type="RefSeq" id="WP_346084033.1">
    <property type="nucleotide sequence ID" value="NZ_BAAAZK010000002.1"/>
</dbReference>
<evidence type="ECO:0000313" key="2">
    <source>
        <dbReference type="Proteomes" id="UP001500167"/>
    </source>
</evidence>
<accession>A0ABP7ZRN0</accession>
<proteinExistence type="predicted"/>
<dbReference type="Proteomes" id="UP001500167">
    <property type="component" value="Unassembled WGS sequence"/>
</dbReference>
<keyword evidence="2" id="KW-1185">Reference proteome</keyword>
<reference evidence="2" key="1">
    <citation type="journal article" date="2019" name="Int. J. Syst. Evol. Microbiol.">
        <title>The Global Catalogue of Microorganisms (GCM) 10K type strain sequencing project: providing services to taxonomists for standard genome sequencing and annotation.</title>
        <authorList>
            <consortium name="The Broad Institute Genomics Platform"/>
            <consortium name="The Broad Institute Genome Sequencing Center for Infectious Disease"/>
            <person name="Wu L."/>
            <person name="Ma J."/>
        </authorList>
    </citation>
    <scope>NUCLEOTIDE SEQUENCE [LARGE SCALE GENOMIC DNA]</scope>
    <source>
        <strain evidence="2">JCM 16722</strain>
    </source>
</reference>
<comment type="caution">
    <text evidence="1">The sequence shown here is derived from an EMBL/GenBank/DDBJ whole genome shotgun (WGS) entry which is preliminary data.</text>
</comment>
<dbReference type="EMBL" id="BAAAZK010000002">
    <property type="protein sequence ID" value="GAA4168771.1"/>
    <property type="molecule type" value="Genomic_DNA"/>
</dbReference>
<sequence>MKKNLIYFIVAVMTFMVSCNKDYTEFYSDNRPEIPVTYEGALTEGFNPYIKVPLATNTFTLTLTIPESSSRKIKEISKVLAGGTSINAGGVRAGTYITNPIAGAGNKVVFNTSVSEFRSKSAANEKIIKDFENSTTLKTQEIAFMFLVTLDNGQEIIPVQARVWLTK</sequence>
<organism evidence="1 2">
    <name type="scientific">Sphingobacterium ginsenosidimutans</name>
    <dbReference type="NCBI Taxonomy" id="687845"/>
    <lineage>
        <taxon>Bacteria</taxon>
        <taxon>Pseudomonadati</taxon>
        <taxon>Bacteroidota</taxon>
        <taxon>Sphingobacteriia</taxon>
        <taxon>Sphingobacteriales</taxon>
        <taxon>Sphingobacteriaceae</taxon>
        <taxon>Sphingobacterium</taxon>
    </lineage>
</organism>
<name>A0ABP7ZRN0_9SPHI</name>
<protein>
    <recommendedName>
        <fullName evidence="3">DUF4843 domain-containing protein</fullName>
    </recommendedName>
</protein>
<evidence type="ECO:0000313" key="1">
    <source>
        <dbReference type="EMBL" id="GAA4168771.1"/>
    </source>
</evidence>
<dbReference type="PROSITE" id="PS51257">
    <property type="entry name" value="PROKAR_LIPOPROTEIN"/>
    <property type="match status" value="1"/>
</dbReference>